<dbReference type="Pfam" id="PF20692">
    <property type="entry name" value="cpSF2-GREB1"/>
    <property type="match status" value="2"/>
</dbReference>
<evidence type="ECO:0000313" key="6">
    <source>
        <dbReference type="Ensembl" id="ENSMGAP00000025323.1"/>
    </source>
</evidence>
<dbReference type="InterPro" id="IPR028422">
    <property type="entry name" value="GREB1"/>
</dbReference>
<evidence type="ECO:0000313" key="7">
    <source>
        <dbReference type="Proteomes" id="UP000001645"/>
    </source>
</evidence>
<feature type="domain" description="GREB1-like circularly permuted SF2 helicase" evidence="5">
    <location>
        <begin position="755"/>
        <end position="925"/>
    </location>
</feature>
<feature type="domain" description="GREB1-like second" evidence="3">
    <location>
        <begin position="16"/>
        <end position="247"/>
    </location>
</feature>
<dbReference type="InterPro" id="IPR048659">
    <property type="entry name" value="GREB1-like_2nd"/>
</dbReference>
<feature type="region of interest" description="Disordered" evidence="1">
    <location>
        <begin position="705"/>
        <end position="738"/>
    </location>
</feature>
<evidence type="ECO:0000259" key="4">
    <source>
        <dbReference type="Pfam" id="PF20691"/>
    </source>
</evidence>
<reference evidence="6" key="2">
    <citation type="submission" date="2025-08" db="UniProtKB">
        <authorList>
            <consortium name="Ensembl"/>
        </authorList>
    </citation>
    <scope>IDENTIFICATION</scope>
</reference>
<evidence type="ECO:0000259" key="5">
    <source>
        <dbReference type="Pfam" id="PF20692"/>
    </source>
</evidence>
<dbReference type="InterPro" id="IPR046927">
    <property type="entry name" value="GREB1-like_C"/>
</dbReference>
<evidence type="ECO:0000259" key="2">
    <source>
        <dbReference type="Pfam" id="PF20267"/>
    </source>
</evidence>
<evidence type="ECO:0000259" key="3">
    <source>
        <dbReference type="Pfam" id="PF20688"/>
    </source>
</evidence>
<dbReference type="Proteomes" id="UP000001645">
    <property type="component" value="Chromosome 2"/>
</dbReference>
<dbReference type="Ensembl" id="ENSMGAT00000036648.1">
    <property type="protein sequence ID" value="ENSMGAP00000025323.1"/>
    <property type="gene ID" value="ENSMGAG00000014020.3"/>
</dbReference>
<dbReference type="Pfam" id="PF20691">
    <property type="entry name" value="TAGT"/>
    <property type="match status" value="1"/>
</dbReference>
<organism evidence="6 7">
    <name type="scientific">Meleagris gallopavo</name>
    <name type="common">Wild turkey</name>
    <dbReference type="NCBI Taxonomy" id="9103"/>
    <lineage>
        <taxon>Eukaryota</taxon>
        <taxon>Metazoa</taxon>
        <taxon>Chordata</taxon>
        <taxon>Craniata</taxon>
        <taxon>Vertebrata</taxon>
        <taxon>Euteleostomi</taxon>
        <taxon>Archelosauria</taxon>
        <taxon>Archosauria</taxon>
        <taxon>Dinosauria</taxon>
        <taxon>Saurischia</taxon>
        <taxon>Theropoda</taxon>
        <taxon>Coelurosauria</taxon>
        <taxon>Aves</taxon>
        <taxon>Neognathae</taxon>
        <taxon>Galloanserae</taxon>
        <taxon>Galliformes</taxon>
        <taxon>Phasianidae</taxon>
        <taxon>Meleagridinae</taxon>
        <taxon>Meleagris</taxon>
    </lineage>
</organism>
<evidence type="ECO:0000256" key="1">
    <source>
        <dbReference type="SAM" id="MobiDB-lite"/>
    </source>
</evidence>
<dbReference type="PANTHER" id="PTHR15720:SF13">
    <property type="entry name" value="PROTEIN GREB1"/>
    <property type="match status" value="1"/>
</dbReference>
<accession>A0A803Y0M6</accession>
<reference evidence="6 7" key="1">
    <citation type="journal article" date="2010" name="PLoS Biol.">
        <title>Multi-platform next-generation sequencing of the domestic turkey (Meleagris gallopavo): genome assembly and analysis.</title>
        <authorList>
            <person name="Dalloul R.A."/>
            <person name="Long J.A."/>
            <person name="Zimin A.V."/>
            <person name="Aslam L."/>
            <person name="Beal K."/>
            <person name="Blomberg L.A."/>
            <person name="Bouffard P."/>
            <person name="Burt D.W."/>
            <person name="Crasta O."/>
            <person name="Crooijmans R.P."/>
            <person name="Cooper K."/>
            <person name="Coulombe R.A."/>
            <person name="De S."/>
            <person name="Delany M.E."/>
            <person name="Dodgson J.B."/>
            <person name="Dong J.J."/>
            <person name="Evans C."/>
            <person name="Frederickson K.M."/>
            <person name="Flicek P."/>
            <person name="Florea L."/>
            <person name="Folkerts O."/>
            <person name="Groenen M.A."/>
            <person name="Harkins T.T."/>
            <person name="Herrero J."/>
            <person name="Hoffmann S."/>
            <person name="Megens H.J."/>
            <person name="Jiang A."/>
            <person name="de Jong P."/>
            <person name="Kaiser P."/>
            <person name="Kim H."/>
            <person name="Kim K.W."/>
            <person name="Kim S."/>
            <person name="Langenberger D."/>
            <person name="Lee M.K."/>
            <person name="Lee T."/>
            <person name="Mane S."/>
            <person name="Marcais G."/>
            <person name="Marz M."/>
            <person name="McElroy A.P."/>
            <person name="Modise T."/>
            <person name="Nefedov M."/>
            <person name="Notredame C."/>
            <person name="Paton I.R."/>
            <person name="Payne W.S."/>
            <person name="Pertea G."/>
            <person name="Prickett D."/>
            <person name="Puiu D."/>
            <person name="Qioa D."/>
            <person name="Raineri E."/>
            <person name="Ruffier M."/>
            <person name="Salzberg S.L."/>
            <person name="Schatz M.C."/>
            <person name="Scheuring C."/>
            <person name="Schmidt C.J."/>
            <person name="Schroeder S."/>
            <person name="Searle S.M."/>
            <person name="Smith E.J."/>
            <person name="Smith J."/>
            <person name="Sonstegard T.S."/>
            <person name="Stadler P.F."/>
            <person name="Tafer H."/>
            <person name="Tu Z.J."/>
            <person name="Van Tassell C.P."/>
            <person name="Vilella A.J."/>
            <person name="Williams K.P."/>
            <person name="Yorke J.A."/>
            <person name="Zhang L."/>
            <person name="Zhang H.B."/>
            <person name="Zhang X."/>
            <person name="Zhang Y."/>
            <person name="Reed K.M."/>
        </authorList>
    </citation>
    <scope>NUCLEOTIDE SEQUENCE [LARGE SCALE GENOMIC DNA]</scope>
</reference>
<keyword evidence="7" id="KW-1185">Reference proteome</keyword>
<dbReference type="PANTHER" id="PTHR15720">
    <property type="entry name" value="GREB1-RELATED"/>
    <property type="match status" value="1"/>
</dbReference>
<reference evidence="6" key="3">
    <citation type="submission" date="2025-09" db="UniProtKB">
        <authorList>
            <consortium name="Ensembl"/>
        </authorList>
    </citation>
    <scope>IDENTIFICATION</scope>
</reference>
<dbReference type="Pfam" id="PF20267">
    <property type="entry name" value="GREB1_C"/>
    <property type="match status" value="1"/>
</dbReference>
<protein>
    <recommendedName>
        <fullName evidence="8">Growth regulating estrogen receptor binding 1</fullName>
    </recommendedName>
</protein>
<feature type="domain" description="TET-Associated Glycosyltransferase" evidence="4">
    <location>
        <begin position="1089"/>
        <end position="1310"/>
    </location>
</feature>
<proteinExistence type="predicted"/>
<evidence type="ECO:0008006" key="8">
    <source>
        <dbReference type="Google" id="ProtNLM"/>
    </source>
</evidence>
<dbReference type="InterPro" id="IPR049100">
    <property type="entry name" value="TAGT"/>
</dbReference>
<feature type="domain" description="GREB1-like C-terminal" evidence="2">
    <location>
        <begin position="1324"/>
        <end position="1486"/>
    </location>
</feature>
<dbReference type="InterPro" id="IPR048657">
    <property type="entry name" value="GREB1-like_cpSF2"/>
</dbReference>
<name>A0A803Y0M6_MELGA</name>
<dbReference type="Pfam" id="PF20688">
    <property type="entry name" value="GREB1_2nd"/>
    <property type="match status" value="1"/>
</dbReference>
<gene>
    <name evidence="6" type="primary">GREB1</name>
</gene>
<feature type="region of interest" description="Disordered" evidence="1">
    <location>
        <begin position="743"/>
        <end position="762"/>
    </location>
</feature>
<dbReference type="GeneTree" id="ENSGT00390000008041"/>
<dbReference type="Bgee" id="ENSMGAG00000014020">
    <property type="expression patterns" value="Expressed in ovary and 1 other cell type or tissue"/>
</dbReference>
<sequence length="1486" mass="169625">SSRLLPRVVLHFPGDFLWEILRLQPNCREGHGNFPYLCGNINDVIVSPLLYTCYRNSQSLSRAYEQYGAPTIQPISEEMQLLLTVYYLVQLASDQVPLIEDLEQIFMRSWRESHLSEIRQYQQMIPQTFPQVPSQIAPVTSAQLPWLAGLAASSCNDSVHIIECSYSLAEGLSEMFKLLIEGKLIKTNYVVIICASRNRAIDSCIVITGKYQARVLSEGMLTPSDYQKEVNYQLVTGKVESLGSFFKGDIDLLLEKFYQENQGHISSSLSASANKSTIERHQIRPFQLAVAQKLLSHICSIADSSTQNLDLGSFEKIDFLICVPPSEVTYQQTLFHLWHSGILLELGLEKQHLTKQKVEQYVLKLDAEAQIKFKVFLQNSMQNPHTLFVLIHDHAHWDLMSAMHSLYPQAELSTGLVDRLLNCREVKEAPNIVTLHVTSFPYALQTQHTHISPYNEIHWPSSYSNGVDLYHENKKYFGLSEFIESTLSGHSIPLLRYDSSFEAMVMALGKRFPRLHSAVIRTFVLIQHYSAAMMAVCGLSQMKNYTSVETLEITQNLINSSRQCPSGHGLMVVLRIPCTPLAAVAYERLYNVRERLALEDNFEIILGNPNSGITIGKHFVEQLKVWQKIEDVDWRPQTYLELEGLPCILIFSGMDPQGESLPRSLRYCDLRLINSSSLVRTTLEQELGLAAYFVSSEIHTEKAVVNDVLESDPEKLSSTDNEDEEIATEGTATSDKGAQTAISKHLPSGNEQPDTKQSIKSAQISITSSSSSPFSSSSSSSAPTHNSFILQTSQCFMTKSSKQPPIVFLPKLVYDIITSTDSSGLPKSSSLLPYHSVMWASSFRPLMSKMMTCTEQSLYYRQWTVPKPIHMDYNNRNEGRMDTFHPRRLLLSGPPQIGKTGAYLQFLSILSRMLIRLTEVDVYDEEEININIKEESDQCYHQPGDTWPDLETFKKIPFDYTIHDPKYEDASLICSKLQTDTSKHTKSEDMYTHRQTTRMRLSKYAAYNTYHHCEQCHQYMGFNPRYQLYESTLHAFAFSYSMLGEEIQLHFIIPKSKEHHFVFSQPGRQLESMRLPLVTDKSEDFIKSPTFTPTTGRHEHGLFNLYHAMDGASHLHVLVVKEYEMAIYKKYWPNHIMLVLPSIFNSAGVGAAHFLIKELSYHNLELERNRQEELGIKPQDIWPFIVISDDSCVMWNAVEVDCSGDRKRNVSLKHILQRIEATPNVTHYALIGMRKWSTKTNTSEIKEPFSCCHVHDFIMLNVDLTQNVQYNQNRFTCDDVDFNLRVHSADLLICRFNHFSVMKKQIAVGGQRSFHIKSKVSDIPVSISPAQYICAPDSKHTFLAAPAQLLLEKYLQYHSHRFFPLSLKNYRHPVLSVDCYLNLGPQIAVCYVSSRPHSLNISSSGLTFSGLLLYLCDSFVVASFLKKFHFLKGATLCVICQDRNSLRQTVVRLELEDEWQFRLRDEFQTANAKEDRPLFFLTGRHI</sequence>
<feature type="domain" description="GREB1-like circularly permuted SF2 helicase" evidence="5">
    <location>
        <begin position="281"/>
        <end position="745"/>
    </location>
</feature>